<sequence>MNKTALTKTYTKDIQNSCLNSKKIVLSLATISFLASCTHATLTPEIKTYEETNRHAKARSGLQSRNSNNETINNLQTSTKTISGTGNTLVIESSGTITISNGGQQAVNFQPNSSTSTFLNKGTLIGGNNTASVQLEANGNNGVNIETFDNQGIIGNGSSKFGVTVFFGGGGKDNSKSIINNFSNSGTIHSNAGESIYFGNANISSFVNSGTIKSKQGAGVNISQGTSIGNFNNSGTIEGKKVGVRVNSTINTFVNSGLITTTVKGVHWSDGIGINANVKTLKNTGTIQGFSAPIRSSGGTIETLINEGTMKGESIGIYMSGGLVKTLINSGTINQNNSATWAAGIKLQNNSTIENIINTGSIRSNAFGISVTGGKFGTLTIKDGGMVYGKYSAIGVGRSQTLGDLYIDGSSNNGTVSGIYSEEHGILLENNSQTQKIELKNGGIIKGNIDGIRLINSASLSGEMILSGEGSRVEGGRGAGILNRSGKIEGSITIKDGATVTATSNRAIANSGSGSITGGITVSGKNTKLQGNIINIGNASIGSDIKIEDGAKVEGGLVNQDNGSISGSVQVSGGSSIDSITNEGNGAISGSITVDKDSKLDSITNTSTSSTGISGSITNNSDNKLEISNSGNIGGKIESTGSADMVISNSNGGTISGGISSSGSGSTSISNSQGSTINNGITVSGSAQVEISNQGSVGKDENGNTVTNNGSGSVGIKDWLVSTDKNTGKLNTVVIGGSRAFNVKVENITVDQSNVDLEELNDINNIISGVNQNNIGNIGTNGSGEISLSYDPITGKLTTDFNLNASISGATFRSLISTTSRRSTFIDNVMGNSMQSFALASSSKSQSIAMSEKGNLYADASDYIKSDLNNGSYGSNKEHSLFILPYTSSQNVELSLNEESKGHTKGTIIGYSTLKDSGIYGVYAGYEDTKMGSTYFDINNRTYYAGLKYFNTLFTTEKGQEVYIKAQGKAALIKNDLTEKIGNNEAKAEPNSYAYGVNTALGMNFISNKDIFSPEIGLAYEGGYTEAFSMKDTIGQATVKGGERTYANYLNLFSTKTSLTWFRDWLPNLKTSVELGAKFNINPKVEAEARFGNIKVSDEFDLPRVQKFVSTSFIVPVNEAFYFSLNYNGMFDKDGNTHTGFAQFNYLW</sequence>
<protein>
    <recommendedName>
        <fullName evidence="2">Autotransporter domain-containing protein</fullName>
    </recommendedName>
</protein>
<dbReference type="AlphaFoldDB" id="A0A630BU87"/>
<dbReference type="SUPFAM" id="SSF103515">
    <property type="entry name" value="Autotransporter"/>
    <property type="match status" value="1"/>
</dbReference>
<feature type="region of interest" description="Disordered" evidence="1">
    <location>
        <begin position="603"/>
        <end position="625"/>
    </location>
</feature>
<proteinExistence type="predicted"/>
<feature type="domain" description="Autotransporter" evidence="2">
    <location>
        <begin position="874"/>
        <end position="1148"/>
    </location>
</feature>
<evidence type="ECO:0000259" key="2">
    <source>
        <dbReference type="PROSITE" id="PS51208"/>
    </source>
</evidence>
<comment type="caution">
    <text evidence="3">The sequence shown here is derived from an EMBL/GenBank/DDBJ whole genome shotgun (WGS) entry which is preliminary data.</text>
</comment>
<dbReference type="InterPro" id="IPR036709">
    <property type="entry name" value="Autotransporte_beta_dom_sf"/>
</dbReference>
<organism evidence="3">
    <name type="scientific">Campylobacter jejuni</name>
    <dbReference type="NCBI Taxonomy" id="197"/>
    <lineage>
        <taxon>Bacteria</taxon>
        <taxon>Pseudomonadati</taxon>
        <taxon>Campylobacterota</taxon>
        <taxon>Epsilonproteobacteria</taxon>
        <taxon>Campylobacterales</taxon>
        <taxon>Campylobacteraceae</taxon>
        <taxon>Campylobacter</taxon>
    </lineage>
</organism>
<reference evidence="3" key="1">
    <citation type="submission" date="2019-10" db="EMBL/GenBank/DDBJ databases">
        <authorList>
            <consortium name="NARMS: The National Antimicrobial Resistance Monitoring System"/>
        </authorList>
    </citation>
    <scope>NUCLEOTIDE SEQUENCE</scope>
    <source>
        <strain evidence="3">FSIS11925225</strain>
    </source>
</reference>
<dbReference type="EMBL" id="AAMDJH010000002">
    <property type="protein sequence ID" value="EDG1981513.1"/>
    <property type="molecule type" value="Genomic_DNA"/>
</dbReference>
<evidence type="ECO:0000256" key="1">
    <source>
        <dbReference type="SAM" id="MobiDB-lite"/>
    </source>
</evidence>
<gene>
    <name evidence="3" type="ORF">GCJ05_01930</name>
</gene>
<feature type="compositionally biased region" description="Low complexity" evidence="1">
    <location>
        <begin position="603"/>
        <end position="621"/>
    </location>
</feature>
<feature type="region of interest" description="Disordered" evidence="1">
    <location>
        <begin position="51"/>
        <end position="70"/>
    </location>
</feature>
<evidence type="ECO:0000313" key="3">
    <source>
        <dbReference type="EMBL" id="EDG1981513.1"/>
    </source>
</evidence>
<accession>A0A630BU87</accession>
<feature type="compositionally biased region" description="Polar residues" evidence="1">
    <location>
        <begin position="61"/>
        <end position="70"/>
    </location>
</feature>
<dbReference type="InterPro" id="IPR005546">
    <property type="entry name" value="Autotransporte_beta"/>
</dbReference>
<dbReference type="PROSITE" id="PS51208">
    <property type="entry name" value="AUTOTRANSPORTER"/>
    <property type="match status" value="1"/>
</dbReference>
<name>A0A630BU87_CAMJU</name>
<dbReference type="SMART" id="SM00869">
    <property type="entry name" value="Autotransporter"/>
    <property type="match status" value="1"/>
</dbReference>